<gene>
    <name evidence="5" type="ORF">METZ01_LOCUS130206</name>
</gene>
<protein>
    <recommendedName>
        <fullName evidence="6">AMP-dependent synthetase/ligase domain-containing protein</fullName>
    </recommendedName>
</protein>
<accession>A0A381YL88</accession>
<dbReference type="PANTHER" id="PTHR43201:SF5">
    <property type="entry name" value="MEDIUM-CHAIN ACYL-COA LIGASE ACSF2, MITOCHONDRIAL"/>
    <property type="match status" value="1"/>
</dbReference>
<dbReference type="SUPFAM" id="SSF56801">
    <property type="entry name" value="Acetyl-CoA synthetase-like"/>
    <property type="match status" value="1"/>
</dbReference>
<dbReference type="InterPro" id="IPR042099">
    <property type="entry name" value="ANL_N_sf"/>
</dbReference>
<evidence type="ECO:0000259" key="4">
    <source>
        <dbReference type="Pfam" id="PF13193"/>
    </source>
</evidence>
<evidence type="ECO:0000256" key="1">
    <source>
        <dbReference type="ARBA" id="ARBA00006432"/>
    </source>
</evidence>
<dbReference type="Pfam" id="PF13193">
    <property type="entry name" value="AMP-binding_C"/>
    <property type="match status" value="1"/>
</dbReference>
<dbReference type="InterPro" id="IPR045851">
    <property type="entry name" value="AMP-bd_C_sf"/>
</dbReference>
<evidence type="ECO:0000259" key="3">
    <source>
        <dbReference type="Pfam" id="PF00501"/>
    </source>
</evidence>
<dbReference type="Gene3D" id="3.40.50.12780">
    <property type="entry name" value="N-terminal domain of ligase-like"/>
    <property type="match status" value="1"/>
</dbReference>
<feature type="domain" description="AMP-dependent synthetase/ligase" evidence="3">
    <location>
        <begin position="14"/>
        <end position="378"/>
    </location>
</feature>
<dbReference type="EMBL" id="UINC01018418">
    <property type="protein sequence ID" value="SVA77352.1"/>
    <property type="molecule type" value="Genomic_DNA"/>
</dbReference>
<dbReference type="Gene3D" id="3.30.300.30">
    <property type="match status" value="1"/>
</dbReference>
<dbReference type="InterPro" id="IPR000873">
    <property type="entry name" value="AMP-dep_synth/lig_dom"/>
</dbReference>
<sequence>MNRFPRNETLLETFQWRIEQSSDDIAFKFNDRETTYKEYDQKANRVANGIIAEGCLPNSRVAVLAKNSDMYAEIMFGSLKSRTALVGLNWRLAPPEVVFVVNDSESEVLFVGPDFYELVDSIKDEFSHVRQIIAMEDDHDSWQSYESWRDSFEDTDPKLKGNADDDVIQLYTSGTTGHPKGVRLTNKNVNASTPMVEETWGKDWHEKSVNFVLSPLFHIAGSNIVIMGVVFGCKNIVIPEPDPGLILHLIHTEKIETAFMVPALIQFLINHPDAKTTDFSSLRQIVYGASPISEDTLVKAIEVMGCEFWQVYGLTETSGIGTTLSPEAHDPKLGKLRSCGQKYTGVDIKVVDDANEEVPLGEVGEILIRSSAIMKGYWNRDEATKESIVDEWFYTGDAGYFDKEDFLYIHDRVKDMIISGGENIYPAEVENALMSHPDIIDAAVVGVPDDKWGETVKAFITLRNDVYDNATDLLDKLDDYLSEGIDFANELSSKGSELGRYIENEIISYSKKQIASYKCPTSIEFIKNIPRNPSGKILRRVLREPFWDEKGRNVS</sequence>
<reference evidence="5" key="1">
    <citation type="submission" date="2018-05" db="EMBL/GenBank/DDBJ databases">
        <authorList>
            <person name="Lanie J.A."/>
            <person name="Ng W.-L."/>
            <person name="Kazmierczak K.M."/>
            <person name="Andrzejewski T.M."/>
            <person name="Davidsen T.M."/>
            <person name="Wayne K.J."/>
            <person name="Tettelin H."/>
            <person name="Glass J.I."/>
            <person name="Rusch D."/>
            <person name="Podicherti R."/>
            <person name="Tsui H.-C.T."/>
            <person name="Winkler M.E."/>
        </authorList>
    </citation>
    <scope>NUCLEOTIDE SEQUENCE</scope>
</reference>
<dbReference type="PANTHER" id="PTHR43201">
    <property type="entry name" value="ACYL-COA SYNTHETASE"/>
    <property type="match status" value="1"/>
</dbReference>
<evidence type="ECO:0000256" key="2">
    <source>
        <dbReference type="ARBA" id="ARBA00022598"/>
    </source>
</evidence>
<organism evidence="5">
    <name type="scientific">marine metagenome</name>
    <dbReference type="NCBI Taxonomy" id="408172"/>
    <lineage>
        <taxon>unclassified sequences</taxon>
        <taxon>metagenomes</taxon>
        <taxon>ecological metagenomes</taxon>
    </lineage>
</organism>
<dbReference type="AlphaFoldDB" id="A0A381YL88"/>
<feature type="domain" description="AMP-binding enzyme C-terminal" evidence="4">
    <location>
        <begin position="428"/>
        <end position="483"/>
    </location>
</feature>
<dbReference type="GO" id="GO:0031956">
    <property type="term" value="F:medium-chain fatty acid-CoA ligase activity"/>
    <property type="evidence" value="ECO:0007669"/>
    <property type="project" value="TreeGrafter"/>
</dbReference>
<dbReference type="Pfam" id="PF00501">
    <property type="entry name" value="AMP-binding"/>
    <property type="match status" value="1"/>
</dbReference>
<comment type="similarity">
    <text evidence="1">Belongs to the ATP-dependent AMP-binding enzyme family.</text>
</comment>
<dbReference type="NCBIfam" id="NF004837">
    <property type="entry name" value="PRK06187.1"/>
    <property type="match status" value="1"/>
</dbReference>
<dbReference type="GO" id="GO:0006631">
    <property type="term" value="P:fatty acid metabolic process"/>
    <property type="evidence" value="ECO:0007669"/>
    <property type="project" value="TreeGrafter"/>
</dbReference>
<evidence type="ECO:0008006" key="6">
    <source>
        <dbReference type="Google" id="ProtNLM"/>
    </source>
</evidence>
<evidence type="ECO:0000313" key="5">
    <source>
        <dbReference type="EMBL" id="SVA77352.1"/>
    </source>
</evidence>
<proteinExistence type="inferred from homology"/>
<keyword evidence="2" id="KW-0436">Ligase</keyword>
<name>A0A381YL88_9ZZZZ</name>
<dbReference type="InterPro" id="IPR025110">
    <property type="entry name" value="AMP-bd_C"/>
</dbReference>